<keyword evidence="13" id="KW-1185">Reference proteome</keyword>
<dbReference type="PANTHER" id="PTHR11778">
    <property type="entry name" value="SERYL-TRNA SYNTHETASE"/>
    <property type="match status" value="1"/>
</dbReference>
<feature type="site" description="Important for serine binding" evidence="8">
    <location>
        <position position="406"/>
    </location>
</feature>
<dbReference type="PROSITE" id="PS50862">
    <property type="entry name" value="AA_TRNA_LIGASE_II"/>
    <property type="match status" value="1"/>
</dbReference>
<evidence type="ECO:0000256" key="5">
    <source>
        <dbReference type="ARBA" id="ARBA00022917"/>
    </source>
</evidence>
<evidence type="ECO:0000256" key="4">
    <source>
        <dbReference type="ARBA" id="ARBA00022840"/>
    </source>
</evidence>
<keyword evidence="5 7" id="KW-0648">Protein biosynthesis</keyword>
<evidence type="ECO:0000313" key="13">
    <source>
        <dbReference type="Proteomes" id="UP000509301"/>
    </source>
</evidence>
<dbReference type="Pfam" id="PF00587">
    <property type="entry name" value="tRNA-synt_2b"/>
    <property type="match status" value="1"/>
</dbReference>
<keyword evidence="10" id="KW-0175">Coiled coil</keyword>
<feature type="binding site" evidence="7 8">
    <location>
        <position position="306"/>
    </location>
    <ligand>
        <name>L-serine</name>
        <dbReference type="ChEBI" id="CHEBI:33384"/>
    </ligand>
</feature>
<dbReference type="FunFam" id="3.30.930.10:FF:000048">
    <property type="entry name" value="Serine--tRNA ligase"/>
    <property type="match status" value="1"/>
</dbReference>
<keyword evidence="3 7" id="KW-0547">Nucleotide-binding</keyword>
<comment type="subunit">
    <text evidence="7">Homodimer. The tRNA molecule binds across the dimer.</text>
</comment>
<evidence type="ECO:0000256" key="7">
    <source>
        <dbReference type="HAMAP-Rule" id="MF_00176"/>
    </source>
</evidence>
<dbReference type="KEGG" id="mten:GWK48_03260"/>
<dbReference type="AlphaFoldDB" id="A0A6N0NS54"/>
<dbReference type="InterPro" id="IPR015866">
    <property type="entry name" value="Ser-tRNA-synth_1_N"/>
</dbReference>
<dbReference type="Proteomes" id="UP000509301">
    <property type="component" value="Chromosome"/>
</dbReference>
<comment type="catalytic activity">
    <reaction evidence="7">
        <text>tRNA(Sec) + L-serine + ATP = L-seryl-tRNA(Sec) + AMP + diphosphate + H(+)</text>
        <dbReference type="Rhea" id="RHEA:42580"/>
        <dbReference type="Rhea" id="RHEA-COMP:9742"/>
        <dbReference type="Rhea" id="RHEA-COMP:10128"/>
        <dbReference type="ChEBI" id="CHEBI:15378"/>
        <dbReference type="ChEBI" id="CHEBI:30616"/>
        <dbReference type="ChEBI" id="CHEBI:33019"/>
        <dbReference type="ChEBI" id="CHEBI:33384"/>
        <dbReference type="ChEBI" id="CHEBI:78442"/>
        <dbReference type="ChEBI" id="CHEBI:78533"/>
        <dbReference type="ChEBI" id="CHEBI:456215"/>
        <dbReference type="EC" id="6.1.1.11"/>
    </reaction>
</comment>
<dbReference type="NCBIfam" id="TIGR00414">
    <property type="entry name" value="serS"/>
    <property type="match status" value="1"/>
</dbReference>
<dbReference type="RefSeq" id="WP_174629560.1">
    <property type="nucleotide sequence ID" value="NZ_CP049074.1"/>
</dbReference>
<dbReference type="GO" id="GO:0016260">
    <property type="term" value="P:selenocysteine biosynthetic process"/>
    <property type="evidence" value="ECO:0007669"/>
    <property type="project" value="UniProtKB-UniRule"/>
</dbReference>
<evidence type="ECO:0000256" key="10">
    <source>
        <dbReference type="SAM" id="Coils"/>
    </source>
</evidence>
<evidence type="ECO:0000256" key="2">
    <source>
        <dbReference type="ARBA" id="ARBA00022598"/>
    </source>
</evidence>
<dbReference type="InterPro" id="IPR006195">
    <property type="entry name" value="aa-tRNA-synth_II"/>
</dbReference>
<dbReference type="GO" id="GO:0006434">
    <property type="term" value="P:seryl-tRNA aminoacylation"/>
    <property type="evidence" value="ECO:0007669"/>
    <property type="project" value="UniProtKB-UniRule"/>
</dbReference>
<comment type="pathway">
    <text evidence="7">Aminoacyl-tRNA biosynthesis; selenocysteinyl-tRNA(Sec) biosynthesis; L-seryl-tRNA(Sec) from L-serine and tRNA(Sec): step 1/1.</text>
</comment>
<dbReference type="PRINTS" id="PR00981">
    <property type="entry name" value="TRNASYNTHSER"/>
</dbReference>
<feature type="binding site" evidence="7">
    <location>
        <begin position="252"/>
        <end position="254"/>
    </location>
    <ligand>
        <name>L-serine</name>
        <dbReference type="ChEBI" id="CHEBI:33384"/>
    </ligand>
</feature>
<dbReference type="GO" id="GO:0005737">
    <property type="term" value="C:cytoplasm"/>
    <property type="evidence" value="ECO:0007669"/>
    <property type="project" value="UniProtKB-SubCell"/>
</dbReference>
<dbReference type="Pfam" id="PF02403">
    <property type="entry name" value="Seryl_tRNA_N"/>
    <property type="match status" value="1"/>
</dbReference>
<dbReference type="UniPathway" id="UPA00906">
    <property type="reaction ID" value="UER00895"/>
</dbReference>
<comment type="subcellular location">
    <subcellularLocation>
        <location evidence="7">Cytoplasm</location>
    </subcellularLocation>
</comment>
<dbReference type="InterPro" id="IPR042103">
    <property type="entry name" value="SerRS_1_N_sf"/>
</dbReference>
<dbReference type="GO" id="GO:0004828">
    <property type="term" value="F:serine-tRNA ligase activity"/>
    <property type="evidence" value="ECO:0007669"/>
    <property type="project" value="UniProtKB-UniRule"/>
</dbReference>
<dbReference type="EMBL" id="CP049074">
    <property type="protein sequence ID" value="QKQ99541.1"/>
    <property type="molecule type" value="Genomic_DNA"/>
</dbReference>
<dbReference type="HAMAP" id="MF_00176">
    <property type="entry name" value="Ser_tRNA_synth_type1"/>
    <property type="match status" value="1"/>
</dbReference>
<feature type="binding site" evidence="7">
    <location>
        <position position="299"/>
    </location>
    <ligand>
        <name>ATP</name>
        <dbReference type="ChEBI" id="CHEBI:30616"/>
    </ligand>
</feature>
<evidence type="ECO:0000256" key="3">
    <source>
        <dbReference type="ARBA" id="ARBA00022741"/>
    </source>
</evidence>
<sequence>MSWSLLELIRNNPEILMESLKKRNIDPKIAEKASELDRKWRQTLQEVERLRHEHNVASSQIPKLPPEERKKKIEEVRSLLSVIDAKEKELESIEEERDNLLKSLPNIVHESVPIGPDDSYNVPVKVWGKFQVYEKDVEVFLTQVRGLSPSYETVKRKPAGHAEELEYVLRLANTIKAGEIAGSRFYYLFEDIVWLEQALILYALDVVTSKGFSPVVPPYMLRGEVIQSVIDIDTFKDAIYKIQDEDLYLIATAEHPIAALFFKEEIESEKLPLKYVGLSPAFRKEAGAANKDLKGIFRVHQFNKVEQFIFSLPEESWKYHEELLRNAEEIFQGLELPYRIVNIASGDLGACAAKKYDLEVWMPAQAKFREMVSCSNCTDWQAFRMKIRFVDRKNNRKGYVHTLNSTAIATTRAITAILENNQQEDGSVIIPKVLRPYLERFQKAPKDVISPRKKT</sequence>
<organism evidence="12 13">
    <name type="scientific">Metallosphaera tengchongensis</name>
    <dbReference type="NCBI Taxonomy" id="1532350"/>
    <lineage>
        <taxon>Archaea</taxon>
        <taxon>Thermoproteota</taxon>
        <taxon>Thermoprotei</taxon>
        <taxon>Sulfolobales</taxon>
        <taxon>Sulfolobaceae</taxon>
        <taxon>Metallosphaera</taxon>
    </lineage>
</organism>
<evidence type="ECO:0000256" key="1">
    <source>
        <dbReference type="ARBA" id="ARBA00022490"/>
    </source>
</evidence>
<proteinExistence type="inferred from homology"/>
<keyword evidence="6 7" id="KW-0030">Aminoacyl-tRNA synthetase</keyword>
<evidence type="ECO:0000256" key="8">
    <source>
        <dbReference type="PIRSR" id="PIRSR001529-1"/>
    </source>
</evidence>
<dbReference type="GO" id="GO:0005524">
    <property type="term" value="F:ATP binding"/>
    <property type="evidence" value="ECO:0007669"/>
    <property type="project" value="UniProtKB-UniRule"/>
</dbReference>
<dbReference type="Gene3D" id="3.30.930.10">
    <property type="entry name" value="Bira Bifunctional Protein, Domain 2"/>
    <property type="match status" value="1"/>
</dbReference>
<feature type="binding site" evidence="9">
    <location>
        <begin position="299"/>
        <end position="302"/>
    </location>
    <ligand>
        <name>ATP</name>
        <dbReference type="ChEBI" id="CHEBI:30616"/>
    </ligand>
</feature>
<comment type="domain">
    <text evidence="7">Consists of two distinct domains, a catalytic core and a N-terminal extension that is involved in tRNA binding.</text>
</comment>
<comment type="function">
    <text evidence="7">Catalyzes the attachment of serine to tRNA(Ser). Is also able to aminoacylate tRNA(Sec) with serine, to form the misacylated tRNA L-seryl-tRNA(Sec), which will be further converted into selenocysteinyl-tRNA(Sec).</text>
</comment>
<dbReference type="InterPro" id="IPR002317">
    <property type="entry name" value="Ser-tRNA-ligase_type_1"/>
</dbReference>
<keyword evidence="2 7" id="KW-0436">Ligase</keyword>
<feature type="binding site" evidence="8">
    <location>
        <position position="252"/>
    </location>
    <ligand>
        <name>L-serine</name>
        <dbReference type="ChEBI" id="CHEBI:33384"/>
    </ligand>
</feature>
<name>A0A6N0NS54_9CREN</name>
<dbReference type="Gene3D" id="1.10.287.40">
    <property type="entry name" value="Serine-tRNA synthetase, tRNA binding domain"/>
    <property type="match status" value="1"/>
</dbReference>
<comment type="catalytic activity">
    <reaction evidence="7">
        <text>tRNA(Ser) + L-serine + ATP = L-seryl-tRNA(Ser) + AMP + diphosphate + H(+)</text>
        <dbReference type="Rhea" id="RHEA:12292"/>
        <dbReference type="Rhea" id="RHEA-COMP:9669"/>
        <dbReference type="Rhea" id="RHEA-COMP:9703"/>
        <dbReference type="ChEBI" id="CHEBI:15378"/>
        <dbReference type="ChEBI" id="CHEBI:30616"/>
        <dbReference type="ChEBI" id="CHEBI:33019"/>
        <dbReference type="ChEBI" id="CHEBI:33384"/>
        <dbReference type="ChEBI" id="CHEBI:78442"/>
        <dbReference type="ChEBI" id="CHEBI:78533"/>
        <dbReference type="ChEBI" id="CHEBI:456215"/>
        <dbReference type="EC" id="6.1.1.11"/>
    </reaction>
</comment>
<keyword evidence="4 7" id="KW-0067">ATP-binding</keyword>
<dbReference type="SUPFAM" id="SSF46589">
    <property type="entry name" value="tRNA-binding arm"/>
    <property type="match status" value="1"/>
</dbReference>
<feature type="binding site" evidence="8">
    <location>
        <position position="283"/>
    </location>
    <ligand>
        <name>L-serine</name>
        <dbReference type="ChEBI" id="CHEBI:33384"/>
    </ligand>
</feature>
<keyword evidence="1 7" id="KW-0963">Cytoplasm</keyword>
<accession>A0A6N0NS54</accession>
<feature type="coiled-coil region" evidence="10">
    <location>
        <begin position="76"/>
        <end position="103"/>
    </location>
</feature>
<dbReference type="EC" id="6.1.1.11" evidence="7"/>
<dbReference type="InterPro" id="IPR033729">
    <property type="entry name" value="SerRS_core"/>
</dbReference>
<dbReference type="InterPro" id="IPR045864">
    <property type="entry name" value="aa-tRNA-synth_II/BPL/LPL"/>
</dbReference>
<dbReference type="OrthoDB" id="35932at2157"/>
<feature type="binding site" evidence="7 9">
    <location>
        <begin position="283"/>
        <end position="285"/>
    </location>
    <ligand>
        <name>ATP</name>
        <dbReference type="ChEBI" id="CHEBI:30616"/>
    </ligand>
</feature>
<dbReference type="PIRSF" id="PIRSF001529">
    <property type="entry name" value="Ser-tRNA-synth_IIa"/>
    <property type="match status" value="1"/>
</dbReference>
<evidence type="ECO:0000256" key="9">
    <source>
        <dbReference type="PIRSR" id="PIRSR001529-2"/>
    </source>
</evidence>
<feature type="binding site" evidence="8">
    <location>
        <position position="404"/>
    </location>
    <ligand>
        <name>L-serine</name>
        <dbReference type="ChEBI" id="CHEBI:33384"/>
    </ligand>
</feature>
<dbReference type="GeneID" id="55640935"/>
<dbReference type="InterPro" id="IPR010978">
    <property type="entry name" value="tRNA-bd_arm"/>
</dbReference>
<evidence type="ECO:0000259" key="11">
    <source>
        <dbReference type="PROSITE" id="PS50862"/>
    </source>
</evidence>
<dbReference type="CDD" id="cd00770">
    <property type="entry name" value="SerRS_core"/>
    <property type="match status" value="1"/>
</dbReference>
<dbReference type="SUPFAM" id="SSF55681">
    <property type="entry name" value="Class II aaRS and biotin synthetases"/>
    <property type="match status" value="1"/>
</dbReference>
<reference evidence="12 13" key="1">
    <citation type="submission" date="2020-02" db="EMBL/GenBank/DDBJ databases">
        <title>Comparative genome analysis reveals the metabolism and evolution of the thermophilic archaeal genus Metallosphaera.</title>
        <authorList>
            <person name="Jiang C."/>
        </authorList>
    </citation>
    <scope>NUCLEOTIDE SEQUENCE [LARGE SCALE GENOMIC DNA]</scope>
    <source>
        <strain evidence="12 13">Ric-A</strain>
    </source>
</reference>
<protein>
    <recommendedName>
        <fullName evidence="7">Serine--tRNA ligase</fullName>
        <ecNumber evidence="7">6.1.1.11</ecNumber>
    </recommendedName>
    <alternativeName>
        <fullName evidence="7">Seryl-tRNA synthetase</fullName>
        <shortName evidence="7">SerRS</shortName>
    </alternativeName>
    <alternativeName>
        <fullName evidence="7">Seryl-tRNA(Ser/Sec) synthetase</fullName>
    </alternativeName>
</protein>
<gene>
    <name evidence="7 12" type="primary">serS</name>
    <name evidence="12" type="ORF">GWK48_03260</name>
</gene>
<feature type="binding site" evidence="7">
    <location>
        <position position="406"/>
    </location>
    <ligand>
        <name>L-serine</name>
        <dbReference type="ChEBI" id="CHEBI:33384"/>
    </ligand>
</feature>
<dbReference type="InterPro" id="IPR002314">
    <property type="entry name" value="aa-tRNA-synt_IIb"/>
</dbReference>
<evidence type="ECO:0000256" key="6">
    <source>
        <dbReference type="ARBA" id="ARBA00023146"/>
    </source>
</evidence>
<feature type="domain" description="Aminoacyl-transfer RNA synthetases class-II family profile" evidence="11">
    <location>
        <begin position="205"/>
        <end position="431"/>
    </location>
</feature>
<evidence type="ECO:0000313" key="12">
    <source>
        <dbReference type="EMBL" id="QKQ99541.1"/>
    </source>
</evidence>
<feature type="binding site" evidence="7 9">
    <location>
        <begin position="370"/>
        <end position="373"/>
    </location>
    <ligand>
        <name>ATP</name>
        <dbReference type="ChEBI" id="CHEBI:30616"/>
    </ligand>
</feature>
<comment type="similarity">
    <text evidence="7">Belongs to the class-II aminoacyl-tRNA synthetase family. Type-1 seryl-tRNA synthetase subfamily.</text>
</comment>